<dbReference type="OrthoDB" id="10021397at2759"/>
<dbReference type="AlphaFoldDB" id="A0A550C6K2"/>
<gene>
    <name evidence="2" type="ORF">BD626DRAFT_505329</name>
</gene>
<feature type="region of interest" description="Disordered" evidence="1">
    <location>
        <begin position="90"/>
        <end position="110"/>
    </location>
</feature>
<protein>
    <submittedName>
        <fullName evidence="2">Uncharacterized protein</fullName>
    </submittedName>
</protein>
<proteinExistence type="predicted"/>
<accession>A0A550C6K2</accession>
<evidence type="ECO:0000313" key="2">
    <source>
        <dbReference type="EMBL" id="TRM60418.1"/>
    </source>
</evidence>
<reference evidence="2 3" key="1">
    <citation type="journal article" date="2019" name="New Phytol.">
        <title>Comparative genomics reveals unique wood-decay strategies and fruiting body development in the Schizophyllaceae.</title>
        <authorList>
            <person name="Almasi E."/>
            <person name="Sahu N."/>
            <person name="Krizsan K."/>
            <person name="Balint B."/>
            <person name="Kovacs G.M."/>
            <person name="Kiss B."/>
            <person name="Cseklye J."/>
            <person name="Drula E."/>
            <person name="Henrissat B."/>
            <person name="Nagy I."/>
            <person name="Chovatia M."/>
            <person name="Adam C."/>
            <person name="LaButti K."/>
            <person name="Lipzen A."/>
            <person name="Riley R."/>
            <person name="Grigoriev I.V."/>
            <person name="Nagy L.G."/>
        </authorList>
    </citation>
    <scope>NUCLEOTIDE SEQUENCE [LARGE SCALE GENOMIC DNA]</scope>
    <source>
        <strain evidence="2 3">NL-1724</strain>
    </source>
</reference>
<evidence type="ECO:0000313" key="3">
    <source>
        <dbReference type="Proteomes" id="UP000320762"/>
    </source>
</evidence>
<sequence>MSCSNNALQSSANALGLPLSVIHHIVHDPSSLAAPTQHGLTVAQASYILEAGYTSGFRAVFNVNAALAAAATVITVCTISHSELVVGEEKTGSEKIQLRDEQERQGEGRV</sequence>
<organism evidence="2 3">
    <name type="scientific">Schizophyllum amplum</name>
    <dbReference type="NCBI Taxonomy" id="97359"/>
    <lineage>
        <taxon>Eukaryota</taxon>
        <taxon>Fungi</taxon>
        <taxon>Dikarya</taxon>
        <taxon>Basidiomycota</taxon>
        <taxon>Agaricomycotina</taxon>
        <taxon>Agaricomycetes</taxon>
        <taxon>Agaricomycetidae</taxon>
        <taxon>Agaricales</taxon>
        <taxon>Schizophyllaceae</taxon>
        <taxon>Schizophyllum</taxon>
    </lineage>
</organism>
<comment type="caution">
    <text evidence="2">The sequence shown here is derived from an EMBL/GenBank/DDBJ whole genome shotgun (WGS) entry which is preliminary data.</text>
</comment>
<evidence type="ECO:0000256" key="1">
    <source>
        <dbReference type="SAM" id="MobiDB-lite"/>
    </source>
</evidence>
<dbReference type="Proteomes" id="UP000320762">
    <property type="component" value="Unassembled WGS sequence"/>
</dbReference>
<name>A0A550C6K2_9AGAR</name>
<keyword evidence="3" id="KW-1185">Reference proteome</keyword>
<dbReference type="EMBL" id="VDMD01000022">
    <property type="protein sequence ID" value="TRM60418.1"/>
    <property type="molecule type" value="Genomic_DNA"/>
</dbReference>